<feature type="compositionally biased region" description="Basic and acidic residues" evidence="3">
    <location>
        <begin position="341"/>
        <end position="359"/>
    </location>
</feature>
<feature type="compositionally biased region" description="Basic and acidic residues" evidence="3">
    <location>
        <begin position="233"/>
        <end position="251"/>
    </location>
</feature>
<feature type="compositionally biased region" description="Basic and acidic residues" evidence="3">
    <location>
        <begin position="457"/>
        <end position="469"/>
    </location>
</feature>
<dbReference type="GO" id="GO:0003723">
    <property type="term" value="F:RNA binding"/>
    <property type="evidence" value="ECO:0007669"/>
    <property type="project" value="TreeGrafter"/>
</dbReference>
<feature type="compositionally biased region" description="Basic and acidic residues" evidence="3">
    <location>
        <begin position="287"/>
        <end position="305"/>
    </location>
</feature>
<feature type="compositionally biased region" description="Basic and acidic residues" evidence="3">
    <location>
        <begin position="314"/>
        <end position="332"/>
    </location>
</feature>
<dbReference type="GO" id="GO:0000398">
    <property type="term" value="P:mRNA splicing, via spliceosome"/>
    <property type="evidence" value="ECO:0007669"/>
    <property type="project" value="TreeGrafter"/>
</dbReference>
<dbReference type="InterPro" id="IPR051112">
    <property type="entry name" value="CWC26_splicing_factor"/>
</dbReference>
<reference evidence="5" key="2">
    <citation type="submission" date="2018-07" db="EMBL/GenBank/DDBJ databases">
        <authorList>
            <person name="Quirk P.G."/>
            <person name="Krulwich T.A."/>
        </authorList>
    </citation>
    <scope>NUCLEOTIDE SEQUENCE</scope>
</reference>
<sequence length="723" mass="85053">MDMAYQWHQVLEEFIGDGPKILMTEAYSPLNIIVEYYGNDTHNGSQVPFNFEVLTKLNKDSTARDLKVIAENYLNYIPTGKDFESEMAQKIDQKEYLKKYLSGDVGSEKKKKKKKSKEIKGKTVTVVDDDWDFSKIKHLDDDAEIEAAVLLNEDAPQIVGVIDERPPELKALDYKNKLWKGLNEIDRPSSTKSSKSLSIEVKFKKERHDDLSPKRSRQKSPDLSPQRSRRRKSSDEDLSPKRSRKRSEDLSPQRSRKRRSSNEDLSPRRSRKRSEDLSPQRSRRRKSSDEDLSPKRSRKRSEDLSPQRSRKRRSSDEDLSPKRSRKRSEDLSPQRSRRRKNSDEDLSPKRSRKRSEDVSPQRSRRRKSSDEDLSPPRPRKNRSPNISPQTRRNDENNRESSSKRQRRSRFTDISPERENRTQRNSPYMSPSRARKDLDLSPVRKRRKRTPSLSPTRARKDLDLSPDRNRKSNKYSRSPRRNNQSPGRRRRSPDLSPQRVNRNRRKSTESPPPTHGKMKRTMDGKMAGLQNANNLKVENAAHSKREAEMYEKMSEEMSGRNAQARVRATGAVDRRKLEANLAKEREKEEKYAERKQVYDKWGKGVKQLEDYREHLEIAARDASKPFARYAGDEDVERHLKEQERLEDPMLNYIRSKRKQKEIKEKVPTKPIYKGLFPDNRFNIRPGYRWDGVDRSNGYEKRHFEAINVRKATKEEAYLYSTEDM</sequence>
<organism evidence="4">
    <name type="scientific">Culicoides sonorensis</name>
    <name type="common">Biting midge</name>
    <dbReference type="NCBI Taxonomy" id="179676"/>
    <lineage>
        <taxon>Eukaryota</taxon>
        <taxon>Metazoa</taxon>
        <taxon>Ecdysozoa</taxon>
        <taxon>Arthropoda</taxon>
        <taxon>Hexapoda</taxon>
        <taxon>Insecta</taxon>
        <taxon>Pterygota</taxon>
        <taxon>Neoptera</taxon>
        <taxon>Endopterygota</taxon>
        <taxon>Diptera</taxon>
        <taxon>Nematocera</taxon>
        <taxon>Chironomoidea</taxon>
        <taxon>Ceratopogonidae</taxon>
        <taxon>Ceratopogoninae</taxon>
        <taxon>Culicoides</taxon>
        <taxon>Monoculicoides</taxon>
    </lineage>
</organism>
<feature type="compositionally biased region" description="Basic and acidic residues" evidence="3">
    <location>
        <begin position="538"/>
        <end position="557"/>
    </location>
</feature>
<dbReference type="AlphaFoldDB" id="A0A336KJW0"/>
<evidence type="ECO:0000256" key="2">
    <source>
        <dbReference type="ARBA" id="ARBA00014454"/>
    </source>
</evidence>
<evidence type="ECO:0000256" key="3">
    <source>
        <dbReference type="SAM" id="MobiDB-lite"/>
    </source>
</evidence>
<feature type="compositionally biased region" description="Basic and acidic residues" evidence="3">
    <location>
        <begin position="201"/>
        <end position="213"/>
    </location>
</feature>
<reference evidence="4" key="1">
    <citation type="submission" date="2018-04" db="EMBL/GenBank/DDBJ databases">
        <authorList>
            <person name="Go L.Y."/>
            <person name="Mitchell J.A."/>
        </authorList>
    </citation>
    <scope>NUCLEOTIDE SEQUENCE</scope>
    <source>
        <tissue evidence="4">Whole organism</tissue>
    </source>
</reference>
<name>A0A336KJW0_CULSO</name>
<dbReference type="EMBL" id="UFQS01000360">
    <property type="protein sequence ID" value="SSX03153.1"/>
    <property type="molecule type" value="Genomic_DNA"/>
</dbReference>
<dbReference type="InterPro" id="IPR018609">
    <property type="entry name" value="Bud13"/>
</dbReference>
<dbReference type="OMA" id="LHEKDPM"/>
<dbReference type="PANTHER" id="PTHR31809:SF0">
    <property type="entry name" value="BUD13 HOMOLOG"/>
    <property type="match status" value="1"/>
</dbReference>
<feature type="region of interest" description="Disordered" evidence="3">
    <location>
        <begin position="184"/>
        <end position="570"/>
    </location>
</feature>
<dbReference type="GO" id="GO:0070274">
    <property type="term" value="C:RES complex"/>
    <property type="evidence" value="ECO:0007669"/>
    <property type="project" value="TreeGrafter"/>
</dbReference>
<protein>
    <recommendedName>
        <fullName evidence="2">BUD13 homolog</fullName>
    </recommendedName>
</protein>
<evidence type="ECO:0000313" key="5">
    <source>
        <dbReference type="EMBL" id="SSX23519.1"/>
    </source>
</evidence>
<comment type="similarity">
    <text evidence="1">Belongs to the CWC26 family.</text>
</comment>
<dbReference type="Pfam" id="PF09736">
    <property type="entry name" value="Bud13"/>
    <property type="match status" value="1"/>
</dbReference>
<proteinExistence type="inferred from homology"/>
<accession>A0A336KJW0</accession>
<dbReference type="VEuPathDB" id="VectorBase:CSON009182"/>
<feature type="compositionally biased region" description="Basic and acidic residues" evidence="3">
    <location>
        <begin position="260"/>
        <end position="278"/>
    </location>
</feature>
<feature type="compositionally biased region" description="Basic and acidic residues" evidence="3">
    <location>
        <begin position="391"/>
        <end position="402"/>
    </location>
</feature>
<evidence type="ECO:0000313" key="4">
    <source>
        <dbReference type="EMBL" id="SSX03153.1"/>
    </source>
</evidence>
<dbReference type="PANTHER" id="PTHR31809">
    <property type="entry name" value="BUD13 HOMOLOG"/>
    <property type="match status" value="1"/>
</dbReference>
<dbReference type="GO" id="GO:0005684">
    <property type="term" value="C:U2-type spliceosomal complex"/>
    <property type="evidence" value="ECO:0007669"/>
    <property type="project" value="TreeGrafter"/>
</dbReference>
<dbReference type="EMBL" id="UFQT01000360">
    <property type="protein sequence ID" value="SSX23519.1"/>
    <property type="molecule type" value="Genomic_DNA"/>
</dbReference>
<gene>
    <name evidence="4" type="primary">CSON009182</name>
</gene>
<feature type="compositionally biased region" description="Basic residues" evidence="3">
    <location>
        <begin position="470"/>
        <end position="479"/>
    </location>
</feature>
<evidence type="ECO:0000256" key="1">
    <source>
        <dbReference type="ARBA" id="ARBA00011069"/>
    </source>
</evidence>